<feature type="domain" description="Carbohydrate kinase FGGY C-terminal" evidence="4">
    <location>
        <begin position="160"/>
        <end position="343"/>
    </location>
</feature>
<name>A0A2A2LJM4_9BILA</name>
<evidence type="ECO:0000256" key="2">
    <source>
        <dbReference type="ARBA" id="ARBA00022679"/>
    </source>
</evidence>
<proteinExistence type="inferred from homology"/>
<protein>
    <recommendedName>
        <fullName evidence="4">Carbohydrate kinase FGGY C-terminal domain-containing protein</fullName>
    </recommendedName>
</protein>
<dbReference type="InterPro" id="IPR043129">
    <property type="entry name" value="ATPase_NBD"/>
</dbReference>
<evidence type="ECO:0000259" key="4">
    <source>
        <dbReference type="Pfam" id="PF02782"/>
    </source>
</evidence>
<dbReference type="Gene3D" id="3.30.420.40">
    <property type="match status" value="2"/>
</dbReference>
<dbReference type="SUPFAM" id="SSF53067">
    <property type="entry name" value="Actin-like ATPase domain"/>
    <property type="match status" value="2"/>
</dbReference>
<dbReference type="GO" id="GO:0005997">
    <property type="term" value="P:xylulose metabolic process"/>
    <property type="evidence" value="ECO:0007669"/>
    <property type="project" value="TreeGrafter"/>
</dbReference>
<evidence type="ECO:0000256" key="1">
    <source>
        <dbReference type="ARBA" id="ARBA00009156"/>
    </source>
</evidence>
<dbReference type="GO" id="GO:0004856">
    <property type="term" value="F:D-xylulokinase activity"/>
    <property type="evidence" value="ECO:0007669"/>
    <property type="project" value="TreeGrafter"/>
</dbReference>
<comment type="similarity">
    <text evidence="1">Belongs to the FGGY kinase family.</text>
</comment>
<keyword evidence="3" id="KW-0418">Kinase</keyword>
<dbReference type="OrthoDB" id="1728974at2759"/>
<dbReference type="InterPro" id="IPR018485">
    <property type="entry name" value="FGGY_C"/>
</dbReference>
<dbReference type="EMBL" id="LIAE01006680">
    <property type="protein sequence ID" value="PAV86340.1"/>
    <property type="molecule type" value="Genomic_DNA"/>
</dbReference>
<gene>
    <name evidence="5" type="ORF">WR25_14658</name>
</gene>
<dbReference type="Proteomes" id="UP000218231">
    <property type="component" value="Unassembled WGS sequence"/>
</dbReference>
<comment type="caution">
    <text evidence="5">The sequence shown here is derived from an EMBL/GenBank/DDBJ whole genome shotgun (WGS) entry which is preliminary data.</text>
</comment>
<keyword evidence="2" id="KW-0808">Transferase</keyword>
<dbReference type="Pfam" id="PF02782">
    <property type="entry name" value="FGGY_C"/>
    <property type="match status" value="1"/>
</dbReference>
<dbReference type="GO" id="GO:0005829">
    <property type="term" value="C:cytosol"/>
    <property type="evidence" value="ECO:0007669"/>
    <property type="project" value="TreeGrafter"/>
</dbReference>
<dbReference type="PANTHER" id="PTHR10196">
    <property type="entry name" value="SUGAR KINASE"/>
    <property type="match status" value="1"/>
</dbReference>
<dbReference type="STRING" id="2018661.A0A2A2LJM4"/>
<keyword evidence="6" id="KW-1185">Reference proteome</keyword>
<accession>A0A2A2LJM4</accession>
<evidence type="ECO:0000313" key="5">
    <source>
        <dbReference type="EMBL" id="PAV86340.1"/>
    </source>
</evidence>
<evidence type="ECO:0000256" key="3">
    <source>
        <dbReference type="ARBA" id="ARBA00022777"/>
    </source>
</evidence>
<evidence type="ECO:0000313" key="6">
    <source>
        <dbReference type="Proteomes" id="UP000218231"/>
    </source>
</evidence>
<organism evidence="5 6">
    <name type="scientific">Diploscapter pachys</name>
    <dbReference type="NCBI Taxonomy" id="2018661"/>
    <lineage>
        <taxon>Eukaryota</taxon>
        <taxon>Metazoa</taxon>
        <taxon>Ecdysozoa</taxon>
        <taxon>Nematoda</taxon>
        <taxon>Chromadorea</taxon>
        <taxon>Rhabditida</taxon>
        <taxon>Rhabditina</taxon>
        <taxon>Rhabditomorpha</taxon>
        <taxon>Rhabditoidea</taxon>
        <taxon>Rhabditidae</taxon>
        <taxon>Diploscapter</taxon>
    </lineage>
</organism>
<sequence length="393" mass="43819">MTTDEKEDAQQAEALFLGVDLSTQQLKAVVLNEKNQVVYRDAVNFSRDLPKYGQQHGTVYWKEGGEDIILKQLKPESSLHEGLQKMAEITGSRAHLRFSGPQIKKIVDENPNVWRNTQGTISSYMSSRYGIPSECIILPFLGDNPASLAGLNLSNGDIGVSLGTSDTVFFATHVYKPSIDAHIFLHFSGKNGEYMPLVCFKNGSLTRERIRQKVGCSWQEWNNTIAQTKPGNSGKIGFFFDTDEIAPRISRGDYLYDENDARKEEFTKEELARAVFESQCMKMRLYAEKMGCAIGKGRLILTGGASTNSSLQQMLADAFSMPVYTIDSPDSAALGGAMRAKYAYSKPKESYSDHFGNPNLQLAVSPNAQNHQEYSKHMTRYEKLLGQLAECKE</sequence>
<dbReference type="AlphaFoldDB" id="A0A2A2LJM4"/>
<reference evidence="5 6" key="1">
    <citation type="journal article" date="2017" name="Curr. Biol.">
        <title>Genome architecture and evolution of a unichromosomal asexual nematode.</title>
        <authorList>
            <person name="Fradin H."/>
            <person name="Zegar C."/>
            <person name="Gutwein M."/>
            <person name="Lucas J."/>
            <person name="Kovtun M."/>
            <person name="Corcoran D."/>
            <person name="Baugh L.R."/>
            <person name="Kiontke K."/>
            <person name="Gunsalus K."/>
            <person name="Fitch D.H."/>
            <person name="Piano F."/>
        </authorList>
    </citation>
    <scope>NUCLEOTIDE SEQUENCE [LARGE SCALE GENOMIC DNA]</scope>
    <source>
        <strain evidence="5">PF1309</strain>
    </source>
</reference>
<dbReference type="PANTHER" id="PTHR10196:SF57">
    <property type="entry name" value="XYLULOSE KINASE"/>
    <property type="match status" value="1"/>
</dbReference>